<dbReference type="RefSeq" id="WP_115969727.1">
    <property type="nucleotide sequence ID" value="NZ_QNVT01000004.1"/>
</dbReference>
<dbReference type="Proteomes" id="UP000256686">
    <property type="component" value="Unassembled WGS sequence"/>
</dbReference>
<evidence type="ECO:0000259" key="2">
    <source>
        <dbReference type="Pfam" id="PF18962"/>
    </source>
</evidence>
<dbReference type="EMBL" id="QNVT01000004">
    <property type="protein sequence ID" value="REC63197.1"/>
    <property type="molecule type" value="Genomic_DNA"/>
</dbReference>
<organism evidence="3 4">
    <name type="scientific">Chryseobacterium pennae</name>
    <dbReference type="NCBI Taxonomy" id="2258962"/>
    <lineage>
        <taxon>Bacteria</taxon>
        <taxon>Pseudomonadati</taxon>
        <taxon>Bacteroidota</taxon>
        <taxon>Flavobacteriia</taxon>
        <taxon>Flavobacteriales</taxon>
        <taxon>Weeksellaceae</taxon>
        <taxon>Chryseobacterium group</taxon>
        <taxon>Chryseobacterium</taxon>
    </lineage>
</organism>
<dbReference type="Pfam" id="PF18962">
    <property type="entry name" value="Por_Secre_tail"/>
    <property type="match status" value="1"/>
</dbReference>
<proteinExistence type="predicted"/>
<gene>
    <name evidence="3" type="ORF">DRF65_05965</name>
</gene>
<dbReference type="NCBIfam" id="TIGR04183">
    <property type="entry name" value="Por_Secre_tail"/>
    <property type="match status" value="1"/>
</dbReference>
<comment type="caution">
    <text evidence="3">The sequence shown here is derived from an EMBL/GenBank/DDBJ whole genome shotgun (WGS) entry which is preliminary data.</text>
</comment>
<keyword evidence="4" id="KW-1185">Reference proteome</keyword>
<accession>A0A3D9CBE7</accession>
<name>A0A3D9CBE7_9FLAO</name>
<dbReference type="AlphaFoldDB" id="A0A3D9CBE7"/>
<feature type="domain" description="Secretion system C-terminal sorting" evidence="2">
    <location>
        <begin position="274"/>
        <end position="339"/>
    </location>
</feature>
<reference evidence="4" key="1">
    <citation type="submission" date="2018-06" db="EMBL/GenBank/DDBJ databases">
        <authorList>
            <person name="Lum Nde A."/>
            <person name="Hugo C."/>
        </authorList>
    </citation>
    <scope>NUCLEOTIDE SEQUENCE [LARGE SCALE GENOMIC DNA]</scope>
    <source>
        <strain evidence="4">1_F178</strain>
    </source>
</reference>
<dbReference type="InterPro" id="IPR026444">
    <property type="entry name" value="Secre_tail"/>
</dbReference>
<evidence type="ECO:0000313" key="3">
    <source>
        <dbReference type="EMBL" id="REC63197.1"/>
    </source>
</evidence>
<evidence type="ECO:0000256" key="1">
    <source>
        <dbReference type="ARBA" id="ARBA00022729"/>
    </source>
</evidence>
<sequence>MIEDLYFAVRNLGIGILLLTGSALNAQQTCTNTNPGGNPGDIGCVSFTYHGQAIIYTTVRSADGNIWLQQNLGSERVAESMDDEKSYGDLFQWGRWDDGHQLRTSSITSAPSVNSPDGLQGSSFITGSPAWWSTNGLSDQWTGTGFSEITETVGVDPCMAMGDGWRLPTQADWADIVQAEGIHSPSKAYDGNLKLPMGGFRGSSDGGFTSAGQKGYFWSSTPTGIGGKYLYIGTTVTNASAGAPRGQGASVRCMKLASELGTSDINLKKKTVEVFPNPVKGILTVKSDSVIEGIKIINAVGQSLGNSFSNNQIDMNNLPSGLYMIELKLKNGESVVKKIMKN</sequence>
<keyword evidence="1" id="KW-0732">Signal</keyword>
<protein>
    <recommendedName>
        <fullName evidence="2">Secretion system C-terminal sorting domain-containing protein</fullName>
    </recommendedName>
</protein>
<evidence type="ECO:0000313" key="4">
    <source>
        <dbReference type="Proteomes" id="UP000256686"/>
    </source>
</evidence>